<proteinExistence type="predicted"/>
<dbReference type="EMBL" id="CP033897">
    <property type="protein sequence ID" value="AZA12286.1"/>
    <property type="molecule type" value="Genomic_DNA"/>
</dbReference>
<evidence type="ECO:0000313" key="6">
    <source>
        <dbReference type="EMBL" id="AZA12286.1"/>
    </source>
</evidence>
<dbReference type="GO" id="GO:0004252">
    <property type="term" value="F:serine-type endopeptidase activity"/>
    <property type="evidence" value="ECO:0007669"/>
    <property type="project" value="InterPro"/>
</dbReference>
<dbReference type="PANTHER" id="PTHR43019">
    <property type="entry name" value="SERINE ENDOPROTEASE DEGS"/>
    <property type="match status" value="1"/>
</dbReference>
<evidence type="ECO:0000313" key="7">
    <source>
        <dbReference type="Proteomes" id="UP000271587"/>
    </source>
</evidence>
<feature type="transmembrane region" description="Helical" evidence="5">
    <location>
        <begin position="62"/>
        <end position="87"/>
    </location>
</feature>
<dbReference type="OrthoDB" id="9766361at2"/>
<reference evidence="6 7" key="1">
    <citation type="submission" date="2018-11" db="EMBL/GenBank/DDBJ databases">
        <authorList>
            <person name="Kleinhagauer T."/>
            <person name="Glaeser S.P."/>
            <person name="Spergser J."/>
            <person name="Ruckert C."/>
            <person name="Kaempfer P."/>
            <person name="Busse H.-J."/>
        </authorList>
    </citation>
    <scope>NUCLEOTIDE SEQUENCE [LARGE SCALE GENOMIC DNA]</scope>
    <source>
        <strain evidence="6 7">W8</strain>
    </source>
</reference>
<sequence length="397" mass="41644">MSLGLLVDLTIVLILLIAFFAGWRQGAVSAVLSTVGVVAGLICGAALAPLMMQISESQALRFILALGVLVLLVGAGNMAGAAIGAALRDGLLWKRVRWLDSLIGACFQTLAVLLVLWLVSIPVASGLRGQLPKGIQESKILGNVDAMAPAPVKALPSKISAMLNESGLPPLVSPFTHGTQPSVEAPNIQVKDEALMQRLRPSVIHVLGESQSCARRLMGSGFAVDDQHVITNAHVVAGTQTVSLDTVLGLKEAQVVYYNPELDIAVLSTQSLDVPPLQWAPQPAHTGDDAIVLGFPQSGPYTASPARINDRITISGPNIYADGRVEREAYTVRGNIRQGNSGGPLVNANGDVLGVVFGASVDSSDIGYALTAQQVQDAIGDVRQLNEPVDTRECVAH</sequence>
<keyword evidence="4 5" id="KW-0472">Membrane</keyword>
<feature type="transmembrane region" description="Helical" evidence="5">
    <location>
        <begin position="6"/>
        <end position="23"/>
    </location>
</feature>
<name>A0A3G6J2Z3_9CORY</name>
<dbReference type="GO" id="GO:0009403">
    <property type="term" value="P:toxin biosynthetic process"/>
    <property type="evidence" value="ECO:0007669"/>
    <property type="project" value="InterPro"/>
</dbReference>
<dbReference type="Pfam" id="PF02674">
    <property type="entry name" value="Colicin_V"/>
    <property type="match status" value="1"/>
</dbReference>
<dbReference type="KEGG" id="cgk:CGERO_10000"/>
<dbReference type="Pfam" id="PF13365">
    <property type="entry name" value="Trypsin_2"/>
    <property type="match status" value="1"/>
</dbReference>
<keyword evidence="3 5" id="KW-1133">Transmembrane helix</keyword>
<dbReference type="InterPro" id="IPR009003">
    <property type="entry name" value="Peptidase_S1_PA"/>
</dbReference>
<evidence type="ECO:0000256" key="1">
    <source>
        <dbReference type="ARBA" id="ARBA00004141"/>
    </source>
</evidence>
<dbReference type="InterPro" id="IPR003825">
    <property type="entry name" value="Colicin-V_CvpA"/>
</dbReference>
<dbReference type="Proteomes" id="UP000271587">
    <property type="component" value="Chromosome"/>
</dbReference>
<gene>
    <name evidence="6" type="ORF">CGERO_10000</name>
</gene>
<dbReference type="GO" id="GO:0006508">
    <property type="term" value="P:proteolysis"/>
    <property type="evidence" value="ECO:0007669"/>
    <property type="project" value="UniProtKB-KW"/>
</dbReference>
<keyword evidence="2 5" id="KW-0812">Transmembrane</keyword>
<feature type="transmembrane region" description="Helical" evidence="5">
    <location>
        <begin position="99"/>
        <end position="119"/>
    </location>
</feature>
<dbReference type="RefSeq" id="WP_123935518.1">
    <property type="nucleotide sequence ID" value="NZ_CP033897.1"/>
</dbReference>
<comment type="subcellular location">
    <subcellularLocation>
        <location evidence="1">Membrane</location>
        <topology evidence="1">Multi-pass membrane protein</topology>
    </subcellularLocation>
</comment>
<evidence type="ECO:0000256" key="5">
    <source>
        <dbReference type="SAM" id="Phobius"/>
    </source>
</evidence>
<protein>
    <submittedName>
        <fullName evidence="6">Serine protease</fullName>
        <ecNumber evidence="6">3.4.21.-</ecNumber>
    </submittedName>
</protein>
<keyword evidence="6" id="KW-0645">Protease</keyword>
<evidence type="ECO:0000256" key="4">
    <source>
        <dbReference type="ARBA" id="ARBA00023136"/>
    </source>
</evidence>
<dbReference type="InterPro" id="IPR047680">
    <property type="entry name" value="MarP-like"/>
</dbReference>
<dbReference type="PRINTS" id="PR00834">
    <property type="entry name" value="PROTEASES2C"/>
</dbReference>
<dbReference type="Gene3D" id="2.40.10.10">
    <property type="entry name" value="Trypsin-like serine proteases"/>
    <property type="match status" value="2"/>
</dbReference>
<organism evidence="6 7">
    <name type="scientific">Corynebacterium gerontici</name>
    <dbReference type="NCBI Taxonomy" id="2079234"/>
    <lineage>
        <taxon>Bacteria</taxon>
        <taxon>Bacillati</taxon>
        <taxon>Actinomycetota</taxon>
        <taxon>Actinomycetes</taxon>
        <taxon>Mycobacteriales</taxon>
        <taxon>Corynebacteriaceae</taxon>
        <taxon>Corynebacterium</taxon>
    </lineage>
</organism>
<dbReference type="PANTHER" id="PTHR43019:SF23">
    <property type="entry name" value="PROTEASE DO-LIKE 5, CHLOROPLASTIC"/>
    <property type="match status" value="1"/>
</dbReference>
<evidence type="ECO:0000256" key="2">
    <source>
        <dbReference type="ARBA" id="ARBA00022692"/>
    </source>
</evidence>
<dbReference type="AlphaFoldDB" id="A0A3G6J2Z3"/>
<dbReference type="NCBIfam" id="NF033740">
    <property type="entry name" value="MarP_fam_protase"/>
    <property type="match status" value="1"/>
</dbReference>
<dbReference type="SUPFAM" id="SSF50494">
    <property type="entry name" value="Trypsin-like serine proteases"/>
    <property type="match status" value="1"/>
</dbReference>
<dbReference type="GO" id="GO:0016020">
    <property type="term" value="C:membrane"/>
    <property type="evidence" value="ECO:0007669"/>
    <property type="project" value="UniProtKB-SubCell"/>
</dbReference>
<evidence type="ECO:0000256" key="3">
    <source>
        <dbReference type="ARBA" id="ARBA00022989"/>
    </source>
</evidence>
<keyword evidence="7" id="KW-1185">Reference proteome</keyword>
<feature type="transmembrane region" description="Helical" evidence="5">
    <location>
        <begin position="30"/>
        <end position="50"/>
    </location>
</feature>
<keyword evidence="6" id="KW-0378">Hydrolase</keyword>
<dbReference type="InterPro" id="IPR001940">
    <property type="entry name" value="Peptidase_S1C"/>
</dbReference>
<dbReference type="EC" id="3.4.21.-" evidence="6"/>
<accession>A0A3G6J2Z3</accession>
<dbReference type="InterPro" id="IPR043504">
    <property type="entry name" value="Peptidase_S1_PA_chymotrypsin"/>
</dbReference>